<evidence type="ECO:0000313" key="1">
    <source>
        <dbReference type="EMBL" id="MDW5598215.1"/>
    </source>
</evidence>
<dbReference type="EMBL" id="JAWSTH010000126">
    <property type="protein sequence ID" value="MDW5598215.1"/>
    <property type="molecule type" value="Genomic_DNA"/>
</dbReference>
<name>A0ABU4HYC3_9ACTN</name>
<dbReference type="Proteomes" id="UP001284601">
    <property type="component" value="Unassembled WGS sequence"/>
</dbReference>
<dbReference type="RefSeq" id="WP_318600710.1">
    <property type="nucleotide sequence ID" value="NZ_JAWSTH010000126.1"/>
</dbReference>
<protein>
    <submittedName>
        <fullName evidence="1">Uncharacterized protein</fullName>
    </submittedName>
</protein>
<reference evidence="2" key="1">
    <citation type="submission" date="2023-07" db="EMBL/GenBank/DDBJ databases">
        <title>Conexibacter stalactiti sp. nov., isolated from stalactites in a lava cave and emended description of the genus Conexibacter.</title>
        <authorList>
            <person name="Lee S.D."/>
        </authorList>
    </citation>
    <scope>NUCLEOTIDE SEQUENCE [LARGE SCALE GENOMIC DNA]</scope>
    <source>
        <strain evidence="2">KCTC 39840</strain>
    </source>
</reference>
<organism evidence="1 2">
    <name type="scientific">Conexibacter stalactiti</name>
    <dbReference type="NCBI Taxonomy" id="1940611"/>
    <lineage>
        <taxon>Bacteria</taxon>
        <taxon>Bacillati</taxon>
        <taxon>Actinomycetota</taxon>
        <taxon>Thermoleophilia</taxon>
        <taxon>Solirubrobacterales</taxon>
        <taxon>Conexibacteraceae</taxon>
        <taxon>Conexibacter</taxon>
    </lineage>
</organism>
<gene>
    <name evidence="1" type="ORF">R7226_27910</name>
</gene>
<sequence>MTIQTTHPNPEIVLLPELLEAYRHRAERCGDVCETEQEILAALHCRYHVKAEMVRWAGGPPRSAEDLIDQRGLARMIDTGAGTWLDGLDLELGTRDEMP</sequence>
<comment type="caution">
    <text evidence="1">The sequence shown here is derived from an EMBL/GenBank/DDBJ whole genome shotgun (WGS) entry which is preliminary data.</text>
</comment>
<keyword evidence="2" id="KW-1185">Reference proteome</keyword>
<evidence type="ECO:0000313" key="2">
    <source>
        <dbReference type="Proteomes" id="UP001284601"/>
    </source>
</evidence>
<proteinExistence type="predicted"/>
<accession>A0ABU4HYC3</accession>